<comment type="caution">
    <text evidence="6">The sequence shown here is derived from an EMBL/GenBank/DDBJ whole genome shotgun (WGS) entry which is preliminary data.</text>
</comment>
<keyword evidence="3" id="KW-0804">Transcription</keyword>
<dbReference type="Pfam" id="PF00392">
    <property type="entry name" value="GntR"/>
    <property type="match status" value="1"/>
</dbReference>
<dbReference type="InterPro" id="IPR011711">
    <property type="entry name" value="GntR_C"/>
</dbReference>
<dbReference type="PRINTS" id="PR00035">
    <property type="entry name" value="HTHGNTR"/>
</dbReference>
<dbReference type="SUPFAM" id="SSF48008">
    <property type="entry name" value="GntR ligand-binding domain-like"/>
    <property type="match status" value="1"/>
</dbReference>
<evidence type="ECO:0000256" key="2">
    <source>
        <dbReference type="ARBA" id="ARBA00023125"/>
    </source>
</evidence>
<evidence type="ECO:0000313" key="7">
    <source>
        <dbReference type="Proteomes" id="UP000249299"/>
    </source>
</evidence>
<accession>A0A327JJP4</accession>
<sequence length="258" mass="29160">MTKDNPEHTDDDLPVPEELAPADAPLADAGPALRPVGGARERFERLHIELRNRICLLDYPPGTRLREADLAEEFGISRTPLRRVLGWLEAEGLLRSVQSVGTLVTDVDVEELQQVYQLRMELAEMVGHLSPVPPTGETVQLFRDLKTRSCALVNDPRPRAFAEINMDFFHALMRLTASEPLREISERLYYQTSRIWLRSISQMDLVEEVEIFAREVADVAAAVEIGDLSAAGHIRRSHISMSFTRVRRQKVERERGGA</sequence>
<feature type="compositionally biased region" description="Low complexity" evidence="4">
    <location>
        <begin position="16"/>
        <end position="34"/>
    </location>
</feature>
<dbReference type="SUPFAM" id="SSF46785">
    <property type="entry name" value="Winged helix' DNA-binding domain"/>
    <property type="match status" value="1"/>
</dbReference>
<dbReference type="PROSITE" id="PS50949">
    <property type="entry name" value="HTH_GNTR"/>
    <property type="match status" value="1"/>
</dbReference>
<evidence type="ECO:0000313" key="6">
    <source>
        <dbReference type="EMBL" id="RAI25483.1"/>
    </source>
</evidence>
<dbReference type="Gene3D" id="1.20.120.530">
    <property type="entry name" value="GntR ligand-binding domain-like"/>
    <property type="match status" value="1"/>
</dbReference>
<keyword evidence="7" id="KW-1185">Reference proteome</keyword>
<evidence type="ECO:0000256" key="4">
    <source>
        <dbReference type="SAM" id="MobiDB-lite"/>
    </source>
</evidence>
<protein>
    <submittedName>
        <fullName evidence="6">GntR family transcriptional regulator</fullName>
    </submittedName>
</protein>
<evidence type="ECO:0000256" key="1">
    <source>
        <dbReference type="ARBA" id="ARBA00023015"/>
    </source>
</evidence>
<feature type="domain" description="HTH gntR-type" evidence="5">
    <location>
        <begin position="40"/>
        <end position="107"/>
    </location>
</feature>
<dbReference type="OrthoDB" id="9789310at2"/>
<dbReference type="Proteomes" id="UP000249299">
    <property type="component" value="Unassembled WGS sequence"/>
</dbReference>
<feature type="region of interest" description="Disordered" evidence="4">
    <location>
        <begin position="1"/>
        <end position="34"/>
    </location>
</feature>
<dbReference type="Pfam" id="PF07729">
    <property type="entry name" value="FCD"/>
    <property type="match status" value="1"/>
</dbReference>
<keyword evidence="2" id="KW-0238">DNA-binding</keyword>
<dbReference type="Gene3D" id="1.10.10.10">
    <property type="entry name" value="Winged helix-like DNA-binding domain superfamily/Winged helix DNA-binding domain"/>
    <property type="match status" value="1"/>
</dbReference>
<dbReference type="RefSeq" id="WP_111435753.1">
    <property type="nucleotide sequence ID" value="NZ_JACIGG010000031.1"/>
</dbReference>
<dbReference type="PANTHER" id="PTHR43537:SF5">
    <property type="entry name" value="UXU OPERON TRANSCRIPTIONAL REGULATOR"/>
    <property type="match status" value="1"/>
</dbReference>
<keyword evidence="1" id="KW-0805">Transcription regulation</keyword>
<name>A0A327JJP4_9HYPH</name>
<dbReference type="InterPro" id="IPR036390">
    <property type="entry name" value="WH_DNA-bd_sf"/>
</dbReference>
<reference evidence="6 7" key="1">
    <citation type="submission" date="2017-07" db="EMBL/GenBank/DDBJ databases">
        <title>Draft Genome Sequences of Select Purple Nonsulfur Bacteria.</title>
        <authorList>
            <person name="Lasarre B."/>
            <person name="Mckinlay J.B."/>
        </authorList>
    </citation>
    <scope>NUCLEOTIDE SEQUENCE [LARGE SCALE GENOMIC DNA]</scope>
    <source>
        <strain evidence="6 7">DSM 11290</strain>
    </source>
</reference>
<dbReference type="GO" id="GO:0003677">
    <property type="term" value="F:DNA binding"/>
    <property type="evidence" value="ECO:0007669"/>
    <property type="project" value="UniProtKB-KW"/>
</dbReference>
<gene>
    <name evidence="6" type="ORF">CH339_17855</name>
</gene>
<dbReference type="AlphaFoldDB" id="A0A327JJP4"/>
<dbReference type="GO" id="GO:0003700">
    <property type="term" value="F:DNA-binding transcription factor activity"/>
    <property type="evidence" value="ECO:0007669"/>
    <property type="project" value="InterPro"/>
</dbReference>
<dbReference type="SMART" id="SM00345">
    <property type="entry name" value="HTH_GNTR"/>
    <property type="match status" value="1"/>
</dbReference>
<dbReference type="CDD" id="cd07377">
    <property type="entry name" value="WHTH_GntR"/>
    <property type="match status" value="1"/>
</dbReference>
<evidence type="ECO:0000259" key="5">
    <source>
        <dbReference type="PROSITE" id="PS50949"/>
    </source>
</evidence>
<dbReference type="InterPro" id="IPR036388">
    <property type="entry name" value="WH-like_DNA-bd_sf"/>
</dbReference>
<dbReference type="EMBL" id="NPEV01000046">
    <property type="protein sequence ID" value="RAI25483.1"/>
    <property type="molecule type" value="Genomic_DNA"/>
</dbReference>
<dbReference type="InterPro" id="IPR000524">
    <property type="entry name" value="Tscrpt_reg_HTH_GntR"/>
</dbReference>
<dbReference type="InterPro" id="IPR008920">
    <property type="entry name" value="TF_FadR/GntR_C"/>
</dbReference>
<proteinExistence type="predicted"/>
<evidence type="ECO:0000256" key="3">
    <source>
        <dbReference type="ARBA" id="ARBA00023163"/>
    </source>
</evidence>
<organism evidence="6 7">
    <name type="scientific">Rhodobium orientis</name>
    <dbReference type="NCBI Taxonomy" id="34017"/>
    <lineage>
        <taxon>Bacteria</taxon>
        <taxon>Pseudomonadati</taxon>
        <taxon>Pseudomonadota</taxon>
        <taxon>Alphaproteobacteria</taxon>
        <taxon>Hyphomicrobiales</taxon>
        <taxon>Rhodobiaceae</taxon>
        <taxon>Rhodobium</taxon>
    </lineage>
</organism>
<dbReference type="PANTHER" id="PTHR43537">
    <property type="entry name" value="TRANSCRIPTIONAL REGULATOR, GNTR FAMILY"/>
    <property type="match status" value="1"/>
</dbReference>